<keyword evidence="2" id="KW-0808">Transferase</keyword>
<dbReference type="PANTHER" id="PTHR32329:SF2">
    <property type="entry name" value="BIFUNCTIONAL PROTEIN [INCLUDES 2-HYDROXYACYL-COA DEHYDRATASE (N-TER) AND ITS ACTIVATOR DOMAIN (C_TERM)"/>
    <property type="match status" value="1"/>
</dbReference>
<organism evidence="2 3">
    <name type="scientific">Caldanaerobius fijiensis DSM 17918</name>
    <dbReference type="NCBI Taxonomy" id="1121256"/>
    <lineage>
        <taxon>Bacteria</taxon>
        <taxon>Bacillati</taxon>
        <taxon>Bacillota</taxon>
        <taxon>Clostridia</taxon>
        <taxon>Thermoanaerobacterales</taxon>
        <taxon>Thermoanaerobacteraceae</taxon>
        <taxon>Caldanaerobius</taxon>
    </lineage>
</organism>
<proteinExistence type="predicted"/>
<gene>
    <name evidence="2" type="ORF">SAMN02746089_01761</name>
</gene>
<dbReference type="Proteomes" id="UP000184088">
    <property type="component" value="Unassembled WGS sequence"/>
</dbReference>
<accession>A0A1M5B0B0</accession>
<dbReference type="Pfam" id="PF09989">
    <property type="entry name" value="DUF2229"/>
    <property type="match status" value="1"/>
</dbReference>
<dbReference type="Pfam" id="PF06050">
    <property type="entry name" value="HGD-D"/>
    <property type="match status" value="1"/>
</dbReference>
<name>A0A1M5B0B0_9THEO</name>
<feature type="domain" description="DUF2229" evidence="1">
    <location>
        <begin position="3"/>
        <end position="221"/>
    </location>
</feature>
<dbReference type="InterPro" id="IPR018709">
    <property type="entry name" value="CoA_activase_DUF2229"/>
</dbReference>
<dbReference type="OrthoDB" id="9780120at2"/>
<dbReference type="EMBL" id="FQVH01000019">
    <property type="protein sequence ID" value="SHF35915.1"/>
    <property type="molecule type" value="Genomic_DNA"/>
</dbReference>
<dbReference type="AlphaFoldDB" id="A0A1M5B0B0"/>
<protein>
    <submittedName>
        <fullName evidence="2">Predicted nucleotide-binding protein, sugar kinase/HSP70/actin superfamily</fullName>
    </submittedName>
</protein>
<evidence type="ECO:0000313" key="2">
    <source>
        <dbReference type="EMBL" id="SHF35915.1"/>
    </source>
</evidence>
<evidence type="ECO:0000313" key="3">
    <source>
        <dbReference type="Proteomes" id="UP000184088"/>
    </source>
</evidence>
<dbReference type="InterPro" id="IPR010327">
    <property type="entry name" value="FldB/FldC_alpha/beta"/>
</dbReference>
<dbReference type="InterPro" id="IPR051805">
    <property type="entry name" value="Dehydratase_Activator_Redct"/>
</dbReference>
<dbReference type="STRING" id="1121256.SAMN02746089_01761"/>
<keyword evidence="3" id="KW-1185">Reference proteome</keyword>
<dbReference type="Gene3D" id="3.40.50.11900">
    <property type="match status" value="1"/>
</dbReference>
<dbReference type="PANTHER" id="PTHR32329">
    <property type="entry name" value="BIFUNCTIONAL PROTEIN [INCLUDES 2-HYDROXYACYL-COA DEHYDRATASE (N-TER) AND ITS ACTIVATOR DOMAIN (C_TERM)-RELATED"/>
    <property type="match status" value="1"/>
</dbReference>
<reference evidence="2 3" key="1">
    <citation type="submission" date="2016-11" db="EMBL/GenBank/DDBJ databases">
        <authorList>
            <person name="Jaros S."/>
            <person name="Januszkiewicz K."/>
            <person name="Wedrychowicz H."/>
        </authorList>
    </citation>
    <scope>NUCLEOTIDE SEQUENCE [LARGE SCALE GENOMIC DNA]</scope>
    <source>
        <strain evidence="2 3">DSM 17918</strain>
    </source>
</reference>
<evidence type="ECO:0000259" key="1">
    <source>
        <dbReference type="Pfam" id="PF09989"/>
    </source>
</evidence>
<dbReference type="GO" id="GO:0016301">
    <property type="term" value="F:kinase activity"/>
    <property type="evidence" value="ECO:0007669"/>
    <property type="project" value="UniProtKB-KW"/>
</dbReference>
<dbReference type="RefSeq" id="WP_073344176.1">
    <property type="nucleotide sequence ID" value="NZ_FQVH01000019.1"/>
</dbReference>
<keyword evidence="2" id="KW-0418">Kinase</keyword>
<sequence length="324" mass="37136">MVIGIPRALLYYNFFPWWKVFLETLGNEVVVSSKTNKAILDAGVKNSVDEACLPVKVMFGHILDLKDKGVDYIFIPRIVSVEKNRYLCAKFLGLPDLVKAMLDDIPPIIELEINHYKGERAFDREIMRFGRIFTRNIRQIKEAREKADRVQGEYERLLKEMTANDALRILFGAHVSPEKKQYGMKIGLIGHSYDIYDEYINMSIIEKLNDMDCQVITADMLTEKQIAQGASHIKKDMFWTYGRQLLGSGLYFLDEQNVDGVILVTAFGCGPDSLIKEIIEREYKRRNTLPLLCLTIDEQSGEAGLQTRLEAFVDLLRLKEAVGR</sequence>